<name>A0ABW4GXZ5_9ACTN</name>
<dbReference type="PANTHER" id="PTHR43877">
    <property type="entry name" value="AMINOALKYLPHOSPHONATE N-ACETYLTRANSFERASE-RELATED-RELATED"/>
    <property type="match status" value="1"/>
</dbReference>
<feature type="domain" description="N-acetyltransferase" evidence="3">
    <location>
        <begin position="3"/>
        <end position="165"/>
    </location>
</feature>
<dbReference type="CDD" id="cd04301">
    <property type="entry name" value="NAT_SF"/>
    <property type="match status" value="2"/>
</dbReference>
<comment type="caution">
    <text evidence="4">The sequence shown here is derived from an EMBL/GenBank/DDBJ whole genome shotgun (WGS) entry which is preliminary data.</text>
</comment>
<dbReference type="EC" id="2.3.1.-" evidence="4"/>
<keyword evidence="5" id="KW-1185">Reference proteome</keyword>
<protein>
    <submittedName>
        <fullName evidence="4">GNAT family N-acetyltransferase</fullName>
        <ecNumber evidence="4">2.3.1.-</ecNumber>
    </submittedName>
</protein>
<feature type="domain" description="N-acetyltransferase" evidence="3">
    <location>
        <begin position="168"/>
        <end position="321"/>
    </location>
</feature>
<dbReference type="Pfam" id="PF00583">
    <property type="entry name" value="Acetyltransf_1"/>
    <property type="match status" value="1"/>
</dbReference>
<evidence type="ECO:0000259" key="3">
    <source>
        <dbReference type="PROSITE" id="PS51186"/>
    </source>
</evidence>
<accession>A0ABW4GXZ5</accession>
<keyword evidence="2 4" id="KW-0012">Acyltransferase</keyword>
<dbReference type="GO" id="GO:0016746">
    <property type="term" value="F:acyltransferase activity"/>
    <property type="evidence" value="ECO:0007669"/>
    <property type="project" value="UniProtKB-KW"/>
</dbReference>
<proteinExistence type="predicted"/>
<evidence type="ECO:0000313" key="5">
    <source>
        <dbReference type="Proteomes" id="UP001597097"/>
    </source>
</evidence>
<keyword evidence="1 4" id="KW-0808">Transferase</keyword>
<sequence length="321" mass="34858">MSLEWAPLNKDDAGPLAELAAAIEAEDRTSEHFSLEDVIGHLANPLLDLAEGTLAARDGQRLIAYGYLPVKGVRDGVHAMFLRAGVHPAFRGRGHGGRVLDWAIEAAPELHERAHPGKGLELQTGILQENTAAAALLERKGFAATRWFAQMRRDLSGEPPQVRVPDGIDFVTYTPELEEDARRVRNESFRDHWGSGPHTAESWRHNITGSHGFQPESSFVARAGDEAVAIVMTHHHEAATAATGVRTAWIDIIGTLREWRGKGVAAGLIAHALTAFKEQGYDRAGLSVDADNPTGAVGVYTRAGFEVYQRATAYSLTIRPA</sequence>
<evidence type="ECO:0000256" key="1">
    <source>
        <dbReference type="ARBA" id="ARBA00022679"/>
    </source>
</evidence>
<dbReference type="Pfam" id="PF13508">
    <property type="entry name" value="Acetyltransf_7"/>
    <property type="match status" value="1"/>
</dbReference>
<dbReference type="InterPro" id="IPR000182">
    <property type="entry name" value="GNAT_dom"/>
</dbReference>
<dbReference type="PROSITE" id="PS51186">
    <property type="entry name" value="GNAT"/>
    <property type="match status" value="2"/>
</dbReference>
<dbReference type="Proteomes" id="UP001597097">
    <property type="component" value="Unassembled WGS sequence"/>
</dbReference>
<evidence type="ECO:0000256" key="2">
    <source>
        <dbReference type="ARBA" id="ARBA00023315"/>
    </source>
</evidence>
<organism evidence="4 5">
    <name type="scientific">Nonomuraea guangzhouensis</name>
    <dbReference type="NCBI Taxonomy" id="1291555"/>
    <lineage>
        <taxon>Bacteria</taxon>
        <taxon>Bacillati</taxon>
        <taxon>Actinomycetota</taxon>
        <taxon>Actinomycetes</taxon>
        <taxon>Streptosporangiales</taxon>
        <taxon>Streptosporangiaceae</taxon>
        <taxon>Nonomuraea</taxon>
    </lineage>
</organism>
<dbReference type="InterPro" id="IPR050832">
    <property type="entry name" value="Bact_Acetyltransf"/>
</dbReference>
<dbReference type="RefSeq" id="WP_219536990.1">
    <property type="nucleotide sequence ID" value="NZ_JAHKRM010000034.1"/>
</dbReference>
<reference evidence="5" key="1">
    <citation type="journal article" date="2019" name="Int. J. Syst. Evol. Microbiol.">
        <title>The Global Catalogue of Microorganisms (GCM) 10K type strain sequencing project: providing services to taxonomists for standard genome sequencing and annotation.</title>
        <authorList>
            <consortium name="The Broad Institute Genomics Platform"/>
            <consortium name="The Broad Institute Genome Sequencing Center for Infectious Disease"/>
            <person name="Wu L."/>
            <person name="Ma J."/>
        </authorList>
    </citation>
    <scope>NUCLEOTIDE SEQUENCE [LARGE SCALE GENOMIC DNA]</scope>
    <source>
        <strain evidence="5">CGMCC 1.15399</strain>
    </source>
</reference>
<evidence type="ECO:0000313" key="4">
    <source>
        <dbReference type="EMBL" id="MFD1547647.1"/>
    </source>
</evidence>
<gene>
    <name evidence="4" type="ORF">ACFSJ0_62200</name>
</gene>
<dbReference type="EMBL" id="JBHUCM010000078">
    <property type="protein sequence ID" value="MFD1547647.1"/>
    <property type="molecule type" value="Genomic_DNA"/>
</dbReference>